<comment type="caution">
    <text evidence="1">The sequence shown here is derived from an EMBL/GenBank/DDBJ whole genome shotgun (WGS) entry which is preliminary data.</text>
</comment>
<reference evidence="1 2" key="1">
    <citation type="submission" date="2014-01" db="EMBL/GenBank/DDBJ databases">
        <title>Sulfitobacter sp. H3 (MCCC 1A00686) Genome Sequencing.</title>
        <authorList>
            <person name="Lai Q."/>
            <person name="Hong Z."/>
        </authorList>
    </citation>
    <scope>NUCLEOTIDE SEQUENCE [LARGE SCALE GENOMIC DNA]</scope>
    <source>
        <strain evidence="1 2">H3</strain>
    </source>
</reference>
<evidence type="ECO:0000313" key="1">
    <source>
        <dbReference type="EMBL" id="KEJ94098.1"/>
    </source>
</evidence>
<evidence type="ECO:0000313" key="2">
    <source>
        <dbReference type="Proteomes" id="UP000027746"/>
    </source>
</evidence>
<organism evidence="1 2">
    <name type="scientific">Pseudosulfitobacter pseudonitzschiae</name>
    <dbReference type="NCBI Taxonomy" id="1402135"/>
    <lineage>
        <taxon>Bacteria</taxon>
        <taxon>Pseudomonadati</taxon>
        <taxon>Pseudomonadota</taxon>
        <taxon>Alphaproteobacteria</taxon>
        <taxon>Rhodobacterales</taxon>
        <taxon>Roseobacteraceae</taxon>
        <taxon>Pseudosulfitobacter</taxon>
    </lineage>
</organism>
<dbReference type="GeneID" id="68872245"/>
<dbReference type="AlphaFoldDB" id="A0A073IUU5"/>
<proteinExistence type="predicted"/>
<gene>
    <name evidence="1" type="ORF">SUH3_08735</name>
</gene>
<evidence type="ECO:0008006" key="3">
    <source>
        <dbReference type="Google" id="ProtNLM"/>
    </source>
</evidence>
<dbReference type="EMBL" id="JAMD01000019">
    <property type="protein sequence ID" value="KEJ94098.1"/>
    <property type="molecule type" value="Genomic_DNA"/>
</dbReference>
<dbReference type="Proteomes" id="UP000027746">
    <property type="component" value="Unassembled WGS sequence"/>
</dbReference>
<name>A0A073IUU5_9RHOB</name>
<protein>
    <recommendedName>
        <fullName evidence="3">PemK-like protein</fullName>
    </recommendedName>
</protein>
<dbReference type="RefSeq" id="WP_224769631.1">
    <property type="nucleotide sequence ID" value="NZ_CP054604.1"/>
</dbReference>
<sequence>MTKPSAGEVFRYPFLWNREQMAGETEGRKTRPVCIAVTVAKSDSETVVFILPITTQPPLPSRKCIEVPQIESQRVGLETHVRKWVMLDEINTDILERSYVWEDRTPIGTFSSVFTSKIQSSLIALARSGGASIVDRLK</sequence>
<keyword evidence="2" id="KW-1185">Reference proteome</keyword>
<accession>A0A073IUU5</accession>